<dbReference type="AlphaFoldDB" id="A0A1G9VNT0"/>
<sequence>MQTLDLVKHLKSNYKKFQSLPELQIRDDRECGTFVHNDYLPAFIAPVRRFSQYMRLRMLLFSYVLKRKYRSFYLK</sequence>
<evidence type="ECO:0000313" key="2">
    <source>
        <dbReference type="Proteomes" id="UP000199544"/>
    </source>
</evidence>
<protein>
    <submittedName>
        <fullName evidence="1">Uncharacterized protein</fullName>
    </submittedName>
</protein>
<dbReference type="Proteomes" id="UP000199544">
    <property type="component" value="Unassembled WGS sequence"/>
</dbReference>
<reference evidence="2" key="1">
    <citation type="submission" date="2016-10" db="EMBL/GenBank/DDBJ databases">
        <authorList>
            <person name="Varghese N."/>
            <person name="Submissions S."/>
        </authorList>
    </citation>
    <scope>NUCLEOTIDE SEQUENCE [LARGE SCALE GENOMIC DNA]</scope>
    <source>
        <strain evidence="2">CGMCC 1.6854</strain>
    </source>
</reference>
<organism evidence="1 2">
    <name type="scientific">Fictibacillus solisalsi</name>
    <dbReference type="NCBI Taxonomy" id="459525"/>
    <lineage>
        <taxon>Bacteria</taxon>
        <taxon>Bacillati</taxon>
        <taxon>Bacillota</taxon>
        <taxon>Bacilli</taxon>
        <taxon>Bacillales</taxon>
        <taxon>Fictibacillaceae</taxon>
        <taxon>Fictibacillus</taxon>
    </lineage>
</organism>
<name>A0A1G9VNT0_9BACL</name>
<dbReference type="EMBL" id="FNHW01000001">
    <property type="protein sequence ID" value="SDM73475.1"/>
    <property type="molecule type" value="Genomic_DNA"/>
</dbReference>
<evidence type="ECO:0000313" key="1">
    <source>
        <dbReference type="EMBL" id="SDM73475.1"/>
    </source>
</evidence>
<gene>
    <name evidence="1" type="ORF">SAMN04488137_1685</name>
</gene>
<keyword evidence="2" id="KW-1185">Reference proteome</keyword>
<proteinExistence type="predicted"/>
<accession>A0A1G9VNT0</accession>